<dbReference type="InterPro" id="IPR001878">
    <property type="entry name" value="Znf_CCHC"/>
</dbReference>
<dbReference type="AlphaFoldDB" id="A0A8H8CHA1"/>
<dbReference type="CDD" id="cd00303">
    <property type="entry name" value="retropepsin_like"/>
    <property type="match status" value="1"/>
</dbReference>
<keyword evidence="2" id="KW-0479">Metal-binding</keyword>
<sequence>MDLTASPAPPGHYDNIWNPWNPGRAPTPNPDWHKNYESEHGESEGFGDDEDEERSEKGVEGVEDDDEEIIADLDTRLDPVWELHSVILFNRQKEIKEKAVEVVEDAFLHADMPIKRKSEDYMQMVVKIATKFARKYHEIRLEKESHRERTPMGKVFDSASLSSRSGNSNKKSSTKGTVSPKFDIHPNITMRPNPVPRVNNWADRVAYQKMRNQMLAQKGESYIEDQGVIFEGHIAKEAPPHASTIPNVNNKPTKVIQSKASEKLPNQEVTTHKGGYKRGFSMPLSTIENIDTPGQPKAKIEHKRAMENRLIRIIDENLGARMELPTGVKLNLKLDTNEKFGGSAKFSTLENWLLAICHSFAIRQLGGNDMDTMRTKLIGEFLKGEAHNFYSRHVASPQRSKIKWTFKEVILGLYEHFVHPSSMQDAREGFKKAKYNHVKGIQAFYNSLMEFAQNMYDWPDKYTILEKFMDGIPEDMKIHLLKDIGLSPEMNSITEFVGYAIRYEKRVKTLTYYQKKDTLGHNENIRNPNIVRRGNKIMVLRSALSEEAAVKTTDKPLEQANREQPKASKDTKTDNRAQTSGNNRRGPNVVKCYNCGKEGHMARECPIPREKRLHLKAARTAIPDDNDADVSGSEELEENMDIDGMDTRSQASEYTEVEMVGSEWYENDEYSEGDHVAAMRVRAIHKIFNCDSDGDDSCPELDPISDSDDEDPYQNKRAMALYPELERIENNEDDPEVANGDAVFMTAMTDIPEKDAKSLNGIKMRKVKIRTIRKCRMRPQVKPEHKLCLATFTNIAGMDAWTLWDSGSTTTGITPSFAQIADISVDTLLDPHILQLGTTGSCSVIKYGADVQVVIGNKTTTTYVDVANFDRYDMIMGTPFMHEHKVVLDFNKLVVRVNGEEIPAIKVSRPDADSRLCRQRATEGQKEQLD</sequence>
<feature type="region of interest" description="Disordered" evidence="3">
    <location>
        <begin position="549"/>
        <end position="586"/>
    </location>
</feature>
<protein>
    <recommendedName>
        <fullName evidence="4">CCHC-type domain-containing protein</fullName>
    </recommendedName>
</protein>
<dbReference type="EMBL" id="JAFIQS010000010">
    <property type="protein sequence ID" value="KAG5164975.1"/>
    <property type="molecule type" value="Genomic_DNA"/>
</dbReference>
<dbReference type="GO" id="GO:0006397">
    <property type="term" value="P:mRNA processing"/>
    <property type="evidence" value="ECO:0007669"/>
    <property type="project" value="UniProtKB-KW"/>
</dbReference>
<dbReference type="InterPro" id="IPR021109">
    <property type="entry name" value="Peptidase_aspartic_dom_sf"/>
</dbReference>
<dbReference type="Gene3D" id="4.10.60.10">
    <property type="entry name" value="Zinc finger, CCHC-type"/>
    <property type="match status" value="1"/>
</dbReference>
<organism evidence="5">
    <name type="scientific">Psilocybe cubensis</name>
    <name type="common">Psychedelic mushroom</name>
    <name type="synonym">Stropharia cubensis</name>
    <dbReference type="NCBI Taxonomy" id="181762"/>
    <lineage>
        <taxon>Eukaryota</taxon>
        <taxon>Fungi</taxon>
        <taxon>Dikarya</taxon>
        <taxon>Basidiomycota</taxon>
        <taxon>Agaricomycotina</taxon>
        <taxon>Agaricomycetes</taxon>
        <taxon>Agaricomycetidae</taxon>
        <taxon>Agaricales</taxon>
        <taxon>Agaricineae</taxon>
        <taxon>Strophariaceae</taxon>
        <taxon>Psilocybe</taxon>
    </lineage>
</organism>
<dbReference type="SMART" id="SM00343">
    <property type="entry name" value="ZnF_C2HC"/>
    <property type="match status" value="1"/>
</dbReference>
<feature type="region of interest" description="Disordered" evidence="3">
    <location>
        <begin position="1"/>
        <end position="63"/>
    </location>
</feature>
<feature type="compositionally biased region" description="Basic and acidic residues" evidence="3">
    <location>
        <begin position="31"/>
        <end position="43"/>
    </location>
</feature>
<dbReference type="SUPFAM" id="SSF50630">
    <property type="entry name" value="Acid proteases"/>
    <property type="match status" value="1"/>
</dbReference>
<evidence type="ECO:0000259" key="4">
    <source>
        <dbReference type="PROSITE" id="PS50158"/>
    </source>
</evidence>
<dbReference type="GO" id="GO:0008270">
    <property type="term" value="F:zinc ion binding"/>
    <property type="evidence" value="ECO:0007669"/>
    <property type="project" value="UniProtKB-KW"/>
</dbReference>
<accession>A0A8H8CHA1</accession>
<dbReference type="InterPro" id="IPR036875">
    <property type="entry name" value="Znf_CCHC_sf"/>
</dbReference>
<dbReference type="GO" id="GO:0003676">
    <property type="term" value="F:nucleic acid binding"/>
    <property type="evidence" value="ECO:0007669"/>
    <property type="project" value="InterPro"/>
</dbReference>
<dbReference type="Gene3D" id="2.40.70.10">
    <property type="entry name" value="Acid Proteases"/>
    <property type="match status" value="1"/>
</dbReference>
<evidence type="ECO:0000256" key="1">
    <source>
        <dbReference type="ARBA" id="ARBA00022664"/>
    </source>
</evidence>
<name>A0A8H8CHA1_PSICU</name>
<feature type="compositionally biased region" description="Polar residues" evidence="3">
    <location>
        <begin position="576"/>
        <end position="585"/>
    </location>
</feature>
<keyword evidence="2" id="KW-0862">Zinc</keyword>
<keyword evidence="1" id="KW-0507">mRNA processing</keyword>
<feature type="compositionally biased region" description="Basic and acidic residues" evidence="3">
    <location>
        <begin position="549"/>
        <end position="575"/>
    </location>
</feature>
<evidence type="ECO:0000256" key="3">
    <source>
        <dbReference type="SAM" id="MobiDB-lite"/>
    </source>
</evidence>
<feature type="region of interest" description="Disordered" evidence="3">
    <location>
        <begin position="911"/>
        <end position="930"/>
    </location>
</feature>
<dbReference type="PROSITE" id="PS50158">
    <property type="entry name" value="ZF_CCHC"/>
    <property type="match status" value="1"/>
</dbReference>
<feature type="region of interest" description="Disordered" evidence="3">
    <location>
        <begin position="143"/>
        <end position="196"/>
    </location>
</feature>
<evidence type="ECO:0000313" key="5">
    <source>
        <dbReference type="EMBL" id="KAG5164975.1"/>
    </source>
</evidence>
<reference evidence="5" key="1">
    <citation type="submission" date="2021-02" db="EMBL/GenBank/DDBJ databases">
        <title>Psilocybe cubensis genome.</title>
        <authorList>
            <person name="Mckernan K.J."/>
            <person name="Crawford S."/>
            <person name="Trippe A."/>
            <person name="Kane L.T."/>
            <person name="Mclaughlin S."/>
        </authorList>
    </citation>
    <scope>NUCLEOTIDE SEQUENCE [LARGE SCALE GENOMIC DNA]</scope>
    <source>
        <strain evidence="5">MGC-MH-2018</strain>
    </source>
</reference>
<evidence type="ECO:0000256" key="2">
    <source>
        <dbReference type="PROSITE-ProRule" id="PRU00047"/>
    </source>
</evidence>
<gene>
    <name evidence="5" type="ORF">JR316_009668</name>
</gene>
<dbReference type="OrthoDB" id="2799149at2759"/>
<feature type="compositionally biased region" description="Low complexity" evidence="3">
    <location>
        <begin position="158"/>
        <end position="179"/>
    </location>
</feature>
<keyword evidence="2" id="KW-0863">Zinc-finger</keyword>
<dbReference type="SUPFAM" id="SSF57756">
    <property type="entry name" value="Retrovirus zinc finger-like domains"/>
    <property type="match status" value="1"/>
</dbReference>
<proteinExistence type="predicted"/>
<comment type="caution">
    <text evidence="5">The sequence shown here is derived from an EMBL/GenBank/DDBJ whole genome shotgun (WGS) entry which is preliminary data.</text>
</comment>
<dbReference type="Pfam" id="PF00098">
    <property type="entry name" value="zf-CCHC"/>
    <property type="match status" value="1"/>
</dbReference>
<feature type="domain" description="CCHC-type" evidence="4">
    <location>
        <begin position="591"/>
        <end position="606"/>
    </location>
</feature>